<dbReference type="RefSeq" id="WP_113866041.1">
    <property type="nucleotide sequence ID" value="NZ_BAABQN010000001.1"/>
</dbReference>
<evidence type="ECO:0008006" key="4">
    <source>
        <dbReference type="Google" id="ProtNLM"/>
    </source>
</evidence>
<evidence type="ECO:0000256" key="1">
    <source>
        <dbReference type="SAM" id="Phobius"/>
    </source>
</evidence>
<protein>
    <recommendedName>
        <fullName evidence="4">Prepilin-type N-terminal cleavage/methylation domain-containing protein</fullName>
    </recommendedName>
</protein>
<keyword evidence="1" id="KW-0812">Transmembrane</keyword>
<reference evidence="2 3" key="1">
    <citation type="submission" date="2018-06" db="EMBL/GenBank/DDBJ databases">
        <title>Genomic Encyclopedia of Type Strains, Phase IV (KMG-IV): sequencing the most valuable type-strain genomes for metagenomic binning, comparative biology and taxonomic classification.</title>
        <authorList>
            <person name="Goeker M."/>
        </authorList>
    </citation>
    <scope>NUCLEOTIDE SEQUENCE [LARGE SCALE GENOMIC DNA]</scope>
    <source>
        <strain evidence="2 3">DSM 15140</strain>
    </source>
</reference>
<dbReference type="AlphaFoldDB" id="A0A366EG89"/>
<feature type="transmembrane region" description="Helical" evidence="1">
    <location>
        <begin position="12"/>
        <end position="34"/>
    </location>
</feature>
<evidence type="ECO:0000313" key="3">
    <source>
        <dbReference type="Proteomes" id="UP000252254"/>
    </source>
</evidence>
<gene>
    <name evidence="2" type="ORF">DES48_101144</name>
</gene>
<dbReference type="OrthoDB" id="2970140at2"/>
<evidence type="ECO:0000313" key="2">
    <source>
        <dbReference type="EMBL" id="RBP01407.1"/>
    </source>
</evidence>
<sequence length="109" mass="12799">MYAKNKQNGFILSELIVTFSIIMMIAFTIVPVFYQLSTEHSLLQNRVEIQSLLHDQLLNQSFQSSTTEINHTFVEFTYTFEEPLWKGCAQWSNGKNNKESVCLYYYPKE</sequence>
<keyword evidence="1" id="KW-1133">Transmembrane helix</keyword>
<keyword evidence="1" id="KW-0472">Membrane</keyword>
<dbReference type="Proteomes" id="UP000252254">
    <property type="component" value="Unassembled WGS sequence"/>
</dbReference>
<name>A0A366EG89_9BACI</name>
<organism evidence="2 3">
    <name type="scientific">Paraliobacillus ryukyuensis</name>
    <dbReference type="NCBI Taxonomy" id="200904"/>
    <lineage>
        <taxon>Bacteria</taxon>
        <taxon>Bacillati</taxon>
        <taxon>Bacillota</taxon>
        <taxon>Bacilli</taxon>
        <taxon>Bacillales</taxon>
        <taxon>Bacillaceae</taxon>
        <taxon>Paraliobacillus</taxon>
    </lineage>
</organism>
<proteinExistence type="predicted"/>
<dbReference type="STRING" id="200904.GCA_900168775_02525"/>
<keyword evidence="3" id="KW-1185">Reference proteome</keyword>
<accession>A0A366EG89</accession>
<dbReference type="EMBL" id="QNRI01000001">
    <property type="protein sequence ID" value="RBP01407.1"/>
    <property type="molecule type" value="Genomic_DNA"/>
</dbReference>
<comment type="caution">
    <text evidence="2">The sequence shown here is derived from an EMBL/GenBank/DDBJ whole genome shotgun (WGS) entry which is preliminary data.</text>
</comment>